<evidence type="ECO:0000313" key="5">
    <source>
        <dbReference type="EMBL" id="PPE72743.1"/>
    </source>
</evidence>
<dbReference type="Pfam" id="PF02668">
    <property type="entry name" value="TauD"/>
    <property type="match status" value="1"/>
</dbReference>
<keyword evidence="2" id="KW-0560">Oxidoreductase</keyword>
<dbReference type="GO" id="GO:0017000">
    <property type="term" value="P:antibiotic biosynthetic process"/>
    <property type="evidence" value="ECO:0007669"/>
    <property type="project" value="UniProtKB-KW"/>
</dbReference>
<gene>
    <name evidence="5" type="ORF">C3942_16980</name>
</gene>
<keyword evidence="5" id="KW-0223">Dioxygenase</keyword>
<dbReference type="AlphaFoldDB" id="A0A2S5TCL4"/>
<evidence type="ECO:0000256" key="3">
    <source>
        <dbReference type="ARBA" id="ARBA00023194"/>
    </source>
</evidence>
<dbReference type="OrthoDB" id="753054at2"/>
<protein>
    <submittedName>
        <fullName evidence="5">Taurine catabolism dioxygenase TauD</fullName>
    </submittedName>
</protein>
<name>A0A2S5TCL4_9GAMM</name>
<dbReference type="InterPro" id="IPR042098">
    <property type="entry name" value="TauD-like_sf"/>
</dbReference>
<comment type="cofactor">
    <cofactor evidence="1">
        <name>Fe(2+)</name>
        <dbReference type="ChEBI" id="CHEBI:29033"/>
    </cofactor>
</comment>
<keyword evidence="6" id="KW-1185">Reference proteome</keyword>
<dbReference type="RefSeq" id="WP_104231553.1">
    <property type="nucleotide sequence ID" value="NZ_PSNW01000010.1"/>
</dbReference>
<evidence type="ECO:0000313" key="6">
    <source>
        <dbReference type="Proteomes" id="UP000238220"/>
    </source>
</evidence>
<proteinExistence type="predicted"/>
<accession>A0A2S5TCL4</accession>
<sequence length="333" mass="36959">MSPEATVRRFPNAAWRGPELGDSARWVTVLTPAQRAAIAELGLSLESRGISEMEAHKPSSSEAGQWAILQDAMRDVRKELREGRGFVLMRGFPVSELSPQATKLAYAALGSMLGAAMPQNKRGELIHDVRDTGASKVDPNVRLSITNAEQDFHTDAADLIGLLCLQKSKSGGVSRIVSSVTVYNEVAAVRTDLAALLFEPWYFHMKGEQAAGALPYFQLPIAHDIGGRLSSFFIAWYIRHAEQLEGVPPLTPAQQEALDLYEATANRADLYLDMHFEPGDIQWLKNSVILHKRSEYEDWPEPERKRHLLRLWLAAPDFQDGIVALRQGHKVAA</sequence>
<feature type="domain" description="TauD/TfdA-like" evidence="4">
    <location>
        <begin position="65"/>
        <end position="312"/>
    </location>
</feature>
<dbReference type="PANTHER" id="PTHR10696:SF56">
    <property type="entry name" value="TAUD_TFDA-LIKE DOMAIN-CONTAINING PROTEIN"/>
    <property type="match status" value="1"/>
</dbReference>
<dbReference type="SUPFAM" id="SSF51197">
    <property type="entry name" value="Clavaminate synthase-like"/>
    <property type="match status" value="1"/>
</dbReference>
<keyword evidence="3" id="KW-0045">Antibiotic biosynthesis</keyword>
<organism evidence="5 6">
    <name type="scientific">Solimonas fluminis</name>
    <dbReference type="NCBI Taxonomy" id="2086571"/>
    <lineage>
        <taxon>Bacteria</taxon>
        <taxon>Pseudomonadati</taxon>
        <taxon>Pseudomonadota</taxon>
        <taxon>Gammaproteobacteria</taxon>
        <taxon>Nevskiales</taxon>
        <taxon>Nevskiaceae</taxon>
        <taxon>Solimonas</taxon>
    </lineage>
</organism>
<evidence type="ECO:0000256" key="2">
    <source>
        <dbReference type="ARBA" id="ARBA00023002"/>
    </source>
</evidence>
<dbReference type="InterPro" id="IPR050411">
    <property type="entry name" value="AlphaKG_dependent_hydroxylases"/>
</dbReference>
<dbReference type="InterPro" id="IPR003819">
    <property type="entry name" value="TauD/TfdA-like"/>
</dbReference>
<dbReference type="PANTHER" id="PTHR10696">
    <property type="entry name" value="GAMMA-BUTYROBETAINE HYDROXYLASE-RELATED"/>
    <property type="match status" value="1"/>
</dbReference>
<comment type="caution">
    <text evidence="5">The sequence shown here is derived from an EMBL/GenBank/DDBJ whole genome shotgun (WGS) entry which is preliminary data.</text>
</comment>
<evidence type="ECO:0000256" key="1">
    <source>
        <dbReference type="ARBA" id="ARBA00001954"/>
    </source>
</evidence>
<dbReference type="GO" id="GO:0016706">
    <property type="term" value="F:2-oxoglutarate-dependent dioxygenase activity"/>
    <property type="evidence" value="ECO:0007669"/>
    <property type="project" value="UniProtKB-ARBA"/>
</dbReference>
<evidence type="ECO:0000259" key="4">
    <source>
        <dbReference type="Pfam" id="PF02668"/>
    </source>
</evidence>
<dbReference type="Proteomes" id="UP000238220">
    <property type="component" value="Unassembled WGS sequence"/>
</dbReference>
<dbReference type="Gene3D" id="3.60.130.10">
    <property type="entry name" value="Clavaminate synthase-like"/>
    <property type="match status" value="1"/>
</dbReference>
<dbReference type="EMBL" id="PSNW01000010">
    <property type="protein sequence ID" value="PPE72743.1"/>
    <property type="molecule type" value="Genomic_DNA"/>
</dbReference>
<reference evidence="5 6" key="1">
    <citation type="submission" date="2018-02" db="EMBL/GenBank/DDBJ databases">
        <title>Genome sequencing of Solimonas sp. HR-BB.</title>
        <authorList>
            <person name="Lee Y."/>
            <person name="Jeon C.O."/>
        </authorList>
    </citation>
    <scope>NUCLEOTIDE SEQUENCE [LARGE SCALE GENOMIC DNA]</scope>
    <source>
        <strain evidence="5 6">HR-BB</strain>
    </source>
</reference>